<feature type="region of interest" description="Disordered" evidence="1">
    <location>
        <begin position="1288"/>
        <end position="1318"/>
    </location>
</feature>
<gene>
    <name evidence="4" type="ordered locus">Mmc1_2244</name>
</gene>
<feature type="transmembrane region" description="Helical" evidence="2">
    <location>
        <begin position="274"/>
        <end position="297"/>
    </location>
</feature>
<feature type="compositionally biased region" description="Basic and acidic residues" evidence="1">
    <location>
        <begin position="1303"/>
        <end position="1318"/>
    </location>
</feature>
<dbReference type="eggNOG" id="COG3827">
    <property type="taxonomic scope" value="Bacteria"/>
</dbReference>
<sequence length="1416" mass="160803">MQQKKLTILGQYGQLVVLLFEGVNEVDEPVRLLSPTSGYERLNDQDSATFFHDVAPQLMNDLTDTIHALRRHLLKEWSHNHEDPRQAGPISAAYFNFQNAVRQNEEASLSENPFYDLAKLIYRLHQQALQSNFQNSLKQIGETPDFNMPVVRPFKQIWGKAYRSDPLWRKLWHTISLVVISSKTMLALFLFVFSTFTTSRGVNELLQTPMVEALFGSLFLGQDGELPRALIAWGSGVVLSSAILDYKNRIFIGIVERGKIFKGIFLSMQRNPRWFVLAFFLTFVSIFTNYDGIVTLLSKHGDLAKQAEEIQHRVEMVLGQRALANPDNPQSLNGLLRSLENTAEAAIQTFRQIPEDEISGVASSRDPRKGPRYWAKHFIIFGGYYEGVNDIPTVFRNSTAAQQVNRILLDSGLDLTQSVEQRIKDLLALYRDHFNHTERKVLEKLNALNGLMTIKDFTPTELQRILTLEHYKVNQRIAEIIKLVEENKTVYDEVASDLNLLMGERVALLQLVDKYGKSVNASYNVAVNVDVPEISSIEALKSGIIPVATHKSLAELKGFLVEKYGLAMGGLILTAILYFAISIDLADVMFFMHHSAAVGRRDQKKLKQKIDQLDKWEKNLTHGLLNFFQQGQVTAILNWLPTASSVIIRYGLFRQANELKLILREPSDRHPLAALSIWFIGLFHMARHPHVNLINAWYDFALHIRSGQERMANRLFWSFYPGVQLGAGVPKQGFDYLEKQSLKGIEKNKVDFAQEVKSVVKQVEDPCGEVKWSVLFRQEDGDFKRLENALQKLQKSGKTDDESHHSGLFGRQGSALWKLFSFIAFRGYCLWRTLILSDFAPAVEPFPVEYKQWLRDLERNLEDSRRISEVVSYKVPLAKRIMQELPVFQAMVLLPVRSKIDSCDDDWALPYRALINYFIPIFHDLEAEAMQLLGFYKRTQEKLSLDDPWMTKSDGGYVQLMYNMSGENFSNVEKYDFLREQLKEAQETIALIFERIELQKQLIQETRECEQRFSHLTMRVRMRSYGQMGGQMGGHQQAAQLIDRIKHEMQLMLDSAEELVIPGAVPDELTLETLKQIRDRMHEVETRIDGGDGLFVDEMLSPTYVPSDLFPDEVVEDKLSSHDMPTYETMVSTTQAAGITSPVRSRPSAGRTQGGATQVAKAVPQLSKQTMNFKSEPTIVEEEVWVPPVPRAEPPKERRQERSTLETPLSSQEGPPVRRSNQVTHSWPKLKTTFKSPVLDLERLVVSHQASAARPLAQAPLAQAPLAQAPLAQAPLAQAPLAQAPLAQPNKGSTAMQTPDLAQIRRKENPRRQNKRVEHASTVEFINESGWIYRGLTEDISVTGVRVVIRGSLHGLYPGESGAFFLMGHADERGFPCKIVRVEEDTLVLKITGDLSRYSLLVMQDAFAQFNFLNAP</sequence>
<feature type="transmembrane region" description="Helical" evidence="2">
    <location>
        <begin position="171"/>
        <end position="196"/>
    </location>
</feature>
<dbReference type="Proteomes" id="UP000002586">
    <property type="component" value="Chromosome"/>
</dbReference>
<feature type="region of interest" description="Disordered" evidence="1">
    <location>
        <begin position="1185"/>
        <end position="1225"/>
    </location>
</feature>
<dbReference type="RefSeq" id="WP_011713866.1">
    <property type="nucleotide sequence ID" value="NC_008576.1"/>
</dbReference>
<reference evidence="4 5" key="2">
    <citation type="journal article" date="2012" name="Int. J. Syst. Evol. Microbiol.">
        <title>Magnetococcus marinus gen. nov., sp. nov., a marine, magnetotactic bacterium that represents a novel lineage (Magnetococcaceae fam. nov.; Magnetococcales ord. nov.) at the base of the Alphaproteobacteria.</title>
        <authorList>
            <person name="Bazylinski D.A."/>
            <person name="Williams T.J."/>
            <person name="Lefevre C.T."/>
            <person name="Berg R.J."/>
            <person name="Zhang C.L."/>
            <person name="Bowser S.S."/>
            <person name="Dean A.J."/>
            <person name="Beveridge T.J."/>
        </authorList>
    </citation>
    <scope>NUCLEOTIDE SEQUENCE [LARGE SCALE GENOMIC DNA]</scope>
    <source>
        <strain evidence="5">ATCC BAA-1437 / JCM 17883 / MC-1</strain>
    </source>
</reference>
<proteinExistence type="predicted"/>
<keyword evidence="2" id="KW-0812">Transmembrane</keyword>
<dbReference type="EMBL" id="CP000471">
    <property type="protein sequence ID" value="ABK44745.1"/>
    <property type="molecule type" value="Genomic_DNA"/>
</dbReference>
<evidence type="ECO:0000256" key="2">
    <source>
        <dbReference type="SAM" id="Phobius"/>
    </source>
</evidence>
<protein>
    <submittedName>
        <fullName evidence="4">Type IV pilus assembly PilZ</fullName>
    </submittedName>
</protein>
<evidence type="ECO:0000313" key="4">
    <source>
        <dbReference type="EMBL" id="ABK44745.1"/>
    </source>
</evidence>
<feature type="region of interest" description="Disordered" evidence="1">
    <location>
        <begin position="1133"/>
        <end position="1161"/>
    </location>
</feature>
<organism evidence="4 5">
    <name type="scientific">Magnetococcus marinus (strain ATCC BAA-1437 / JCM 17883 / MC-1)</name>
    <dbReference type="NCBI Taxonomy" id="156889"/>
    <lineage>
        <taxon>Bacteria</taxon>
        <taxon>Pseudomonadati</taxon>
        <taxon>Pseudomonadota</taxon>
        <taxon>Magnetococcia</taxon>
        <taxon>Magnetococcales</taxon>
        <taxon>Magnetococcaceae</taxon>
        <taxon>Magnetococcus</taxon>
    </lineage>
</organism>
<dbReference type="GO" id="GO:0035438">
    <property type="term" value="F:cyclic-di-GMP binding"/>
    <property type="evidence" value="ECO:0007669"/>
    <property type="project" value="InterPro"/>
</dbReference>
<feature type="domain" description="PilZ" evidence="3">
    <location>
        <begin position="1311"/>
        <end position="1391"/>
    </location>
</feature>
<dbReference type="HOGENOM" id="CLU_253343_0_0_5"/>
<evidence type="ECO:0000313" key="5">
    <source>
        <dbReference type="Proteomes" id="UP000002586"/>
    </source>
</evidence>
<name>A0L9V2_MAGMM</name>
<keyword evidence="2" id="KW-1133">Transmembrane helix</keyword>
<dbReference type="Gene3D" id="2.40.10.220">
    <property type="entry name" value="predicted glycosyltransferase like domains"/>
    <property type="match status" value="1"/>
</dbReference>
<dbReference type="InterPro" id="IPR009875">
    <property type="entry name" value="PilZ_domain"/>
</dbReference>
<reference evidence="5" key="1">
    <citation type="journal article" date="2009" name="Appl. Environ. Microbiol.">
        <title>Complete genome sequence of the chemolithoautotrophic marine magnetotactic coccus strain MC-1.</title>
        <authorList>
            <person name="Schubbe S."/>
            <person name="Williams T.J."/>
            <person name="Xie G."/>
            <person name="Kiss H.E."/>
            <person name="Brettin T.S."/>
            <person name="Martinez D."/>
            <person name="Ross C.A."/>
            <person name="Schuler D."/>
            <person name="Cox B.L."/>
            <person name="Nealson K.H."/>
            <person name="Bazylinski D.A."/>
        </authorList>
    </citation>
    <scope>NUCLEOTIDE SEQUENCE [LARGE SCALE GENOMIC DNA]</scope>
    <source>
        <strain evidence="5">ATCC BAA-1437 / JCM 17883 / MC-1</strain>
    </source>
</reference>
<keyword evidence="5" id="KW-1185">Reference proteome</keyword>
<keyword evidence="2" id="KW-0472">Membrane</keyword>
<accession>A0L9V2</accession>
<feature type="compositionally biased region" description="Basic and acidic residues" evidence="1">
    <location>
        <begin position="1193"/>
        <end position="1204"/>
    </location>
</feature>
<dbReference type="KEGG" id="mgm:Mmc1_2244"/>
<feature type="transmembrane region" description="Helical" evidence="2">
    <location>
        <begin position="564"/>
        <end position="581"/>
    </location>
</feature>
<dbReference type="STRING" id="156889.Mmc1_2244"/>
<dbReference type="Pfam" id="PF07238">
    <property type="entry name" value="PilZ"/>
    <property type="match status" value="1"/>
</dbReference>
<evidence type="ECO:0000256" key="1">
    <source>
        <dbReference type="SAM" id="MobiDB-lite"/>
    </source>
</evidence>
<evidence type="ECO:0000259" key="3">
    <source>
        <dbReference type="Pfam" id="PF07238"/>
    </source>
</evidence>
<dbReference type="OrthoDB" id="9818468at2"/>
<feature type="compositionally biased region" description="Polar residues" evidence="1">
    <location>
        <begin position="1205"/>
        <end position="1225"/>
    </location>
</feature>